<keyword evidence="5" id="KW-0479">Metal-binding</keyword>
<comment type="similarity">
    <text evidence="3">Belongs to the HARBI1 family.</text>
</comment>
<dbReference type="GO" id="GO:0004518">
    <property type="term" value="F:nuclease activity"/>
    <property type="evidence" value="ECO:0007669"/>
    <property type="project" value="UniProtKB-KW"/>
</dbReference>
<evidence type="ECO:0000256" key="7">
    <source>
        <dbReference type="ARBA" id="ARBA00023242"/>
    </source>
</evidence>
<dbReference type="eggNOG" id="KOG4585">
    <property type="taxonomic scope" value="Eukaryota"/>
</dbReference>
<dbReference type="AlphaFoldDB" id="A0A1X7SHZ3"/>
<evidence type="ECO:0000256" key="1">
    <source>
        <dbReference type="ARBA" id="ARBA00001968"/>
    </source>
</evidence>
<dbReference type="GO" id="GO:0046872">
    <property type="term" value="F:metal ion binding"/>
    <property type="evidence" value="ECO:0007669"/>
    <property type="project" value="UniProtKB-KW"/>
</dbReference>
<dbReference type="EnsemblMetazoa" id="Aqu2.1.01685_001">
    <property type="protein sequence ID" value="Aqu2.1.01685_001"/>
    <property type="gene ID" value="Aqu2.1.01685"/>
</dbReference>
<evidence type="ECO:0000256" key="3">
    <source>
        <dbReference type="ARBA" id="ARBA00006958"/>
    </source>
</evidence>
<evidence type="ECO:0000259" key="8">
    <source>
        <dbReference type="Pfam" id="PF13359"/>
    </source>
</evidence>
<evidence type="ECO:0000256" key="6">
    <source>
        <dbReference type="ARBA" id="ARBA00022801"/>
    </source>
</evidence>
<keyword evidence="7" id="KW-0539">Nucleus</keyword>
<dbReference type="OrthoDB" id="5968023at2759"/>
<evidence type="ECO:0000313" key="9">
    <source>
        <dbReference type="EnsemblMetazoa" id="Aqu2.1.01685_001"/>
    </source>
</evidence>
<dbReference type="InParanoid" id="A0A1X7SHZ3"/>
<dbReference type="InterPro" id="IPR027806">
    <property type="entry name" value="HARBI1_dom"/>
</dbReference>
<evidence type="ECO:0000256" key="5">
    <source>
        <dbReference type="ARBA" id="ARBA00022723"/>
    </source>
</evidence>
<evidence type="ECO:0000256" key="2">
    <source>
        <dbReference type="ARBA" id="ARBA00004123"/>
    </source>
</evidence>
<reference evidence="9" key="1">
    <citation type="submission" date="2017-05" db="UniProtKB">
        <authorList>
            <consortium name="EnsemblMetazoa"/>
        </authorList>
    </citation>
    <scope>IDENTIFICATION</scope>
</reference>
<dbReference type="GO" id="GO:0005634">
    <property type="term" value="C:nucleus"/>
    <property type="evidence" value="ECO:0007669"/>
    <property type="project" value="UniProtKB-SubCell"/>
</dbReference>
<keyword evidence="4" id="KW-0540">Nuclease</keyword>
<dbReference type="OMA" id="NCIGALY"/>
<dbReference type="GO" id="GO:0016787">
    <property type="term" value="F:hydrolase activity"/>
    <property type="evidence" value="ECO:0007669"/>
    <property type="project" value="UniProtKB-KW"/>
</dbReference>
<evidence type="ECO:0000256" key="4">
    <source>
        <dbReference type="ARBA" id="ARBA00022722"/>
    </source>
</evidence>
<proteinExistence type="inferred from homology"/>
<dbReference type="Pfam" id="PF13359">
    <property type="entry name" value="DDE_Tnp_4"/>
    <property type="match status" value="1"/>
</dbReference>
<organism evidence="9">
    <name type="scientific">Amphimedon queenslandica</name>
    <name type="common">Sponge</name>
    <dbReference type="NCBI Taxonomy" id="400682"/>
    <lineage>
        <taxon>Eukaryota</taxon>
        <taxon>Metazoa</taxon>
        <taxon>Porifera</taxon>
        <taxon>Demospongiae</taxon>
        <taxon>Heteroscleromorpha</taxon>
        <taxon>Haplosclerida</taxon>
        <taxon>Niphatidae</taxon>
        <taxon>Amphimedon</taxon>
    </lineage>
</organism>
<dbReference type="InterPro" id="IPR045249">
    <property type="entry name" value="HARBI1-like"/>
</dbReference>
<name>A0A1X7SHZ3_AMPQE</name>
<dbReference type="PANTHER" id="PTHR22930">
    <property type="match status" value="1"/>
</dbReference>
<feature type="domain" description="DDE Tnp4" evidence="8">
    <location>
        <begin position="110"/>
        <end position="171"/>
    </location>
</feature>
<sequence>MTPRRFDDLLSIVGPYIQRKSCRSRRVISAGERLAVCLRYLATGDSQQTQSFSFRIGRSTVCKIIHETCDAIWTALRSKYLKAPASLEDWKNIAKGFHDEWNFPTCVGAIDGKHVCIECPKNAGSAYYNYKNFHSMVLLAVCDSNYTFTMVDIGSYGRDNDASIFAESSISTL</sequence>
<comment type="subcellular location">
    <subcellularLocation>
        <location evidence="2">Nucleus</location>
    </subcellularLocation>
</comment>
<keyword evidence="6" id="KW-0378">Hydrolase</keyword>
<accession>A0A1X7SHZ3</accession>
<dbReference type="PANTHER" id="PTHR22930:SF269">
    <property type="entry name" value="NUCLEASE HARBI1-LIKE PROTEIN"/>
    <property type="match status" value="1"/>
</dbReference>
<protein>
    <recommendedName>
        <fullName evidence="8">DDE Tnp4 domain-containing protein</fullName>
    </recommendedName>
</protein>
<comment type="cofactor">
    <cofactor evidence="1">
        <name>a divalent metal cation</name>
        <dbReference type="ChEBI" id="CHEBI:60240"/>
    </cofactor>
</comment>